<evidence type="ECO:0008006" key="3">
    <source>
        <dbReference type="Google" id="ProtNLM"/>
    </source>
</evidence>
<dbReference type="InterPro" id="IPR036116">
    <property type="entry name" value="FN3_sf"/>
</dbReference>
<reference evidence="1 2" key="1">
    <citation type="journal article" date="2016" name="Nat. Commun.">
        <title>Thousands of microbial genomes shed light on interconnected biogeochemical processes in an aquifer system.</title>
        <authorList>
            <person name="Anantharaman K."/>
            <person name="Brown C.T."/>
            <person name="Hug L.A."/>
            <person name="Sharon I."/>
            <person name="Castelle C.J."/>
            <person name="Probst A.J."/>
            <person name="Thomas B.C."/>
            <person name="Singh A."/>
            <person name="Wilkins M.J."/>
            <person name="Karaoz U."/>
            <person name="Brodie E.L."/>
            <person name="Williams K.H."/>
            <person name="Hubbard S.S."/>
            <person name="Banfield J.F."/>
        </authorList>
    </citation>
    <scope>NUCLEOTIDE SEQUENCE [LARGE SCALE GENOMIC DNA]</scope>
</reference>
<comment type="caution">
    <text evidence="1">The sequence shown here is derived from an EMBL/GenBank/DDBJ whole genome shotgun (WGS) entry which is preliminary data.</text>
</comment>
<sequence length="226" mass="24515">MKKDILLKAGAITAPIIFSLVFLTTGAMAEPYGWSPNVDNSWGGPPTCTDSKPDKAPIQLPPNHSLLGAPAKNEVRVWWHKVPGATGYNIYYGLSPHNYIFSAPDLPDTDRYYVGHLTAGRYYFAVQAKRGCAAGNLSNELWSVPGGRRLSTGGVTNNFVPARTAAPTPTVAAPEPTAVEAVQGVEEYQPPVVQENPPAVNPNPFVPLPTPKPLNFWQKLLRIFIK</sequence>
<gene>
    <name evidence="1" type="ORF">A3I51_02310</name>
</gene>
<dbReference type="SUPFAM" id="SSF49265">
    <property type="entry name" value="Fibronectin type III"/>
    <property type="match status" value="1"/>
</dbReference>
<protein>
    <recommendedName>
        <fullName evidence="3">Fibronectin type-III domain-containing protein</fullName>
    </recommendedName>
</protein>
<name>A0A1F6B2J9_9BACT</name>
<evidence type="ECO:0000313" key="2">
    <source>
        <dbReference type="Proteomes" id="UP000179209"/>
    </source>
</evidence>
<dbReference type="AlphaFoldDB" id="A0A1F6B2J9"/>
<proteinExistence type="predicted"/>
<dbReference type="Gene3D" id="2.60.40.10">
    <property type="entry name" value="Immunoglobulins"/>
    <property type="match status" value="1"/>
</dbReference>
<evidence type="ECO:0000313" key="1">
    <source>
        <dbReference type="EMBL" id="OGG30972.1"/>
    </source>
</evidence>
<dbReference type="Proteomes" id="UP000179209">
    <property type="component" value="Unassembled WGS sequence"/>
</dbReference>
<dbReference type="InterPro" id="IPR013783">
    <property type="entry name" value="Ig-like_fold"/>
</dbReference>
<dbReference type="EMBL" id="MFKA01000092">
    <property type="protein sequence ID" value="OGG30972.1"/>
    <property type="molecule type" value="Genomic_DNA"/>
</dbReference>
<accession>A0A1F6B2J9</accession>
<organism evidence="1 2">
    <name type="scientific">Candidatus Gottesmanbacteria bacterium RIFCSPLOWO2_02_FULL_38_8</name>
    <dbReference type="NCBI Taxonomy" id="1798397"/>
    <lineage>
        <taxon>Bacteria</taxon>
        <taxon>Candidatus Gottesmaniibacteriota</taxon>
    </lineage>
</organism>